<reference evidence="1" key="1">
    <citation type="submission" date="2023-04" db="EMBL/GenBank/DDBJ databases">
        <title>A chromosome-level genome assembly of the parasitoid wasp Eretmocerus hayati.</title>
        <authorList>
            <person name="Zhong Y."/>
            <person name="Liu S."/>
            <person name="Liu Y."/>
        </authorList>
    </citation>
    <scope>NUCLEOTIDE SEQUENCE</scope>
    <source>
        <strain evidence="1">ZJU_SS_LIU_2023</strain>
    </source>
</reference>
<keyword evidence="2" id="KW-1185">Reference proteome</keyword>
<gene>
    <name evidence="1" type="ORF">QAD02_021962</name>
</gene>
<name>A0ACC2PRQ6_9HYME</name>
<sequence length="195" mass="22764">MVMSSSYKGSRNLGQDSHEDFDFYYGRGFDDPFDEDFVPSSRQFKERAAAAFEEDMADLRRKRKDMQERLFDMIDLNAEIEKAKNTLGQADSIFQRHALRFDNEADDLDPKMSLARRLDRARQIAAQEVPDQRQSGVKWTKLVPVEQGNEPMPIPSQPQQRRTRLNSLADDPYADNPEPRRKRGYNNRRKKSVSF</sequence>
<dbReference type="Proteomes" id="UP001239111">
    <property type="component" value="Chromosome 1"/>
</dbReference>
<evidence type="ECO:0000313" key="1">
    <source>
        <dbReference type="EMBL" id="KAJ8686168.1"/>
    </source>
</evidence>
<organism evidence="1 2">
    <name type="scientific">Eretmocerus hayati</name>
    <dbReference type="NCBI Taxonomy" id="131215"/>
    <lineage>
        <taxon>Eukaryota</taxon>
        <taxon>Metazoa</taxon>
        <taxon>Ecdysozoa</taxon>
        <taxon>Arthropoda</taxon>
        <taxon>Hexapoda</taxon>
        <taxon>Insecta</taxon>
        <taxon>Pterygota</taxon>
        <taxon>Neoptera</taxon>
        <taxon>Endopterygota</taxon>
        <taxon>Hymenoptera</taxon>
        <taxon>Apocrita</taxon>
        <taxon>Proctotrupomorpha</taxon>
        <taxon>Chalcidoidea</taxon>
        <taxon>Aphelinidae</taxon>
        <taxon>Aphelininae</taxon>
        <taxon>Eretmocerus</taxon>
    </lineage>
</organism>
<protein>
    <submittedName>
        <fullName evidence="1">Uncharacterized protein</fullName>
    </submittedName>
</protein>
<dbReference type="EMBL" id="CM056741">
    <property type="protein sequence ID" value="KAJ8686168.1"/>
    <property type="molecule type" value="Genomic_DNA"/>
</dbReference>
<proteinExistence type="predicted"/>
<evidence type="ECO:0000313" key="2">
    <source>
        <dbReference type="Proteomes" id="UP001239111"/>
    </source>
</evidence>
<comment type="caution">
    <text evidence="1">The sequence shown here is derived from an EMBL/GenBank/DDBJ whole genome shotgun (WGS) entry which is preliminary data.</text>
</comment>
<accession>A0ACC2PRQ6</accession>